<evidence type="ECO:0000313" key="2">
    <source>
        <dbReference type="EMBL" id="CDS10772.1"/>
    </source>
</evidence>
<dbReference type="PANTHER" id="PTHR47829:SF1">
    <property type="entry name" value="HAD FAMILY PHOSPHATASE"/>
    <property type="match status" value="1"/>
</dbReference>
<dbReference type="EMBL" id="LK023341">
    <property type="protein sequence ID" value="CDS10772.1"/>
    <property type="molecule type" value="Genomic_DNA"/>
</dbReference>
<dbReference type="SFLD" id="SFLDG01129">
    <property type="entry name" value="C1.5:_HAD__Beta-PGM__Phosphata"/>
    <property type="match status" value="1"/>
</dbReference>
<dbReference type="InterPro" id="IPR023198">
    <property type="entry name" value="PGP-like_dom2"/>
</dbReference>
<dbReference type="OrthoDB" id="1694274at2759"/>
<dbReference type="GO" id="GO:0016791">
    <property type="term" value="F:phosphatase activity"/>
    <property type="evidence" value="ECO:0007669"/>
    <property type="project" value="UniProtKB-ARBA"/>
</dbReference>
<dbReference type="PANTHER" id="PTHR47829">
    <property type="entry name" value="HYDROLASE, PUTATIVE (AFU_ORTHOLOGUE AFUA_1G12880)-RELATED"/>
    <property type="match status" value="1"/>
</dbReference>
<gene>
    <name evidence="2" type="ORF">LRAMOSA11258</name>
</gene>
<dbReference type="SFLD" id="SFLDS00003">
    <property type="entry name" value="Haloacid_Dehalogenase"/>
    <property type="match status" value="1"/>
</dbReference>
<name>A0A077WVJ8_9FUNG</name>
<dbReference type="Pfam" id="PF00702">
    <property type="entry name" value="Hydrolase"/>
    <property type="match status" value="1"/>
</dbReference>
<protein>
    <recommendedName>
        <fullName evidence="3">Epoxide hydrolase</fullName>
    </recommendedName>
</protein>
<keyword evidence="1" id="KW-0007">Acetylation</keyword>
<dbReference type="Gene3D" id="1.10.150.240">
    <property type="entry name" value="Putative phosphatase, domain 2"/>
    <property type="match status" value="1"/>
</dbReference>
<dbReference type="InterPro" id="IPR036412">
    <property type="entry name" value="HAD-like_sf"/>
</dbReference>
<dbReference type="AlphaFoldDB" id="A0A077WVJ8"/>
<evidence type="ECO:0000256" key="1">
    <source>
        <dbReference type="ARBA" id="ARBA00022990"/>
    </source>
</evidence>
<dbReference type="InterPro" id="IPR006439">
    <property type="entry name" value="HAD-SF_hydro_IA"/>
</dbReference>
<accession>A0A077WVJ8</accession>
<dbReference type="PRINTS" id="PR00413">
    <property type="entry name" value="HADHALOGNASE"/>
</dbReference>
<dbReference type="CDD" id="cd02603">
    <property type="entry name" value="HAD_sEH-N_like"/>
    <property type="match status" value="1"/>
</dbReference>
<proteinExistence type="predicted"/>
<dbReference type="NCBIfam" id="TIGR02247">
    <property type="entry name" value="HAD-1A3-hyp"/>
    <property type="match status" value="1"/>
</dbReference>
<evidence type="ECO:0008006" key="3">
    <source>
        <dbReference type="Google" id="ProtNLM"/>
    </source>
</evidence>
<dbReference type="Gene3D" id="3.40.50.1000">
    <property type="entry name" value="HAD superfamily/HAD-like"/>
    <property type="match status" value="1"/>
</dbReference>
<dbReference type="NCBIfam" id="TIGR01509">
    <property type="entry name" value="HAD-SF-IA-v3"/>
    <property type="match status" value="1"/>
</dbReference>
<dbReference type="NCBIfam" id="TIGR01549">
    <property type="entry name" value="HAD-SF-IA-v1"/>
    <property type="match status" value="1"/>
</dbReference>
<dbReference type="InterPro" id="IPR052898">
    <property type="entry name" value="ACAD10-like"/>
</dbReference>
<dbReference type="InterPro" id="IPR011945">
    <property type="entry name" value="HAD-SF_ppase_IA/epoxid_hydro_N"/>
</dbReference>
<dbReference type="SUPFAM" id="SSF56784">
    <property type="entry name" value="HAD-like"/>
    <property type="match status" value="1"/>
</dbReference>
<organism evidence="2">
    <name type="scientific">Lichtheimia ramosa</name>
    <dbReference type="NCBI Taxonomy" id="688394"/>
    <lineage>
        <taxon>Eukaryota</taxon>
        <taxon>Fungi</taxon>
        <taxon>Fungi incertae sedis</taxon>
        <taxon>Mucoromycota</taxon>
        <taxon>Mucoromycotina</taxon>
        <taxon>Mucoromycetes</taxon>
        <taxon>Mucorales</taxon>
        <taxon>Lichtheimiaceae</taxon>
        <taxon>Lichtheimia</taxon>
    </lineage>
</organism>
<reference evidence="2" key="1">
    <citation type="journal article" date="2014" name="Genome Announc.">
        <title>De novo whole-genome sequence and genome annotation of Lichtheimia ramosa.</title>
        <authorList>
            <person name="Linde J."/>
            <person name="Schwartze V."/>
            <person name="Binder U."/>
            <person name="Lass-Florl C."/>
            <person name="Voigt K."/>
            <person name="Horn F."/>
        </authorList>
    </citation>
    <scope>NUCLEOTIDE SEQUENCE</scope>
    <source>
        <strain evidence="2">JMRC FSU:6197</strain>
    </source>
</reference>
<dbReference type="InterPro" id="IPR023214">
    <property type="entry name" value="HAD_sf"/>
</dbReference>
<sequence>MTIKAVIFDIGGVCVGSPIAGIHRYEKLHGLPFNYINVAIVNQGDHGAFQKLERSEIKLVDFYKAFGDELSDPKNKLAYRKYLEKSGKSVPNDIPNVTVDGKELWEMMMNETERVDPIVMNAILRLKESGRFITAALTNNSETAQDQNKTSDSLREIFDYFIESKVVGLRKPDPKFYLHACKTIGVEPHETIFLDDIGMNLRAAKKLGMNTIHVKLGRSEEAIKTLATLVNLDLSSSSSQSKL</sequence>